<dbReference type="Gene3D" id="3.20.20.140">
    <property type="entry name" value="Metal-dependent hydrolases"/>
    <property type="match status" value="1"/>
</dbReference>
<dbReference type="EMBL" id="CP159218">
    <property type="protein sequence ID" value="XCG64718.1"/>
    <property type="molecule type" value="Genomic_DNA"/>
</dbReference>
<dbReference type="PANTHER" id="PTHR43135">
    <property type="entry name" value="ALPHA-D-RIBOSE 1-METHYLPHOSPHONATE 5-TRIPHOSPHATE DIPHOSPHATASE"/>
    <property type="match status" value="1"/>
</dbReference>
<dbReference type="Gene3D" id="2.30.40.10">
    <property type="entry name" value="Urease, subunit C, domain 1"/>
    <property type="match status" value="1"/>
</dbReference>
<dbReference type="AlphaFoldDB" id="A0AAU8DTC5"/>
<dbReference type="SUPFAM" id="SSF51556">
    <property type="entry name" value="Metallo-dependent hydrolases"/>
    <property type="match status" value="1"/>
</dbReference>
<name>A0AAU8DTC5_9ACTN</name>
<dbReference type="GO" id="GO:0016810">
    <property type="term" value="F:hydrolase activity, acting on carbon-nitrogen (but not peptide) bonds"/>
    <property type="evidence" value="ECO:0007669"/>
    <property type="project" value="InterPro"/>
</dbReference>
<reference evidence="2" key="1">
    <citation type="submission" date="2024-05" db="EMBL/GenBank/DDBJ databases">
        <authorList>
            <person name="Cai S.Y."/>
            <person name="Jin L.M."/>
            <person name="Li H.R."/>
        </authorList>
    </citation>
    <scope>NUCLEOTIDE SEQUENCE</scope>
    <source>
        <strain evidence="2">A5-74</strain>
    </source>
</reference>
<evidence type="ECO:0000313" key="2">
    <source>
        <dbReference type="EMBL" id="XCG64718.1"/>
    </source>
</evidence>
<dbReference type="PANTHER" id="PTHR43135:SF3">
    <property type="entry name" value="ALPHA-D-RIBOSE 1-METHYLPHOSPHONATE 5-TRIPHOSPHATE DIPHOSPHATASE"/>
    <property type="match status" value="1"/>
</dbReference>
<dbReference type="SUPFAM" id="SSF51338">
    <property type="entry name" value="Composite domain of metallo-dependent hydrolases"/>
    <property type="match status" value="1"/>
</dbReference>
<dbReference type="InterPro" id="IPR057744">
    <property type="entry name" value="OTAase-like"/>
</dbReference>
<proteinExistence type="predicted"/>
<sequence length="410" mass="43270">MRILLSGARVFDGTGSDPERADLVLDGGVITEVLADGAPPSAPVEQTHHLTGHTILPGLIDCHVHATMSGADSLRLMQEPFSYQFYAAQRNLARTLDLGITTVRDAGGADLGMQVATTEGLIDGPDLRLAVSILGQTGGHTDGWNVHGDVAHIFVPHPGRPGGIVDGPDEMRRRVRELVRAGANVIKICTTGGVLSPRDDPRHPQFAMDELDVCVSEARAAGISVMAHAQGTQGILNAVRAGVRSIEHGIYADDRCRAEMLERGTWLVPTLLAPVALIRSIDAGAAVPKAVEDKARAVVDIHREAVAAAISDGVRIAMGTDAGVFEHGLNAEELVLMVDAGMTPAQALTAATSSAAELLELPDRGRIAVGLRADLVVVDGDPYAVATHAERVRMVLQQGRVVRNSLQESH</sequence>
<evidence type="ECO:0000259" key="1">
    <source>
        <dbReference type="Pfam" id="PF01979"/>
    </source>
</evidence>
<dbReference type="Pfam" id="PF01979">
    <property type="entry name" value="Amidohydro_1"/>
    <property type="match status" value="1"/>
</dbReference>
<dbReference type="RefSeq" id="WP_353650330.1">
    <property type="nucleotide sequence ID" value="NZ_CP159218.1"/>
</dbReference>
<organism evidence="2">
    <name type="scientific">Nakamurella sp. A5-74</name>
    <dbReference type="NCBI Taxonomy" id="3158264"/>
    <lineage>
        <taxon>Bacteria</taxon>
        <taxon>Bacillati</taxon>
        <taxon>Actinomycetota</taxon>
        <taxon>Actinomycetes</taxon>
        <taxon>Nakamurellales</taxon>
        <taxon>Nakamurellaceae</taxon>
        <taxon>Nakamurella</taxon>
    </lineage>
</organism>
<gene>
    <name evidence="2" type="ORF">ABLG96_05210</name>
</gene>
<dbReference type="InterPro" id="IPR032466">
    <property type="entry name" value="Metal_Hydrolase"/>
</dbReference>
<feature type="domain" description="Amidohydrolase-related" evidence="1">
    <location>
        <begin position="54"/>
        <end position="402"/>
    </location>
</feature>
<dbReference type="InterPro" id="IPR051781">
    <property type="entry name" value="Metallo-dep_Hydrolase"/>
</dbReference>
<accession>A0AAU8DTC5</accession>
<dbReference type="InterPro" id="IPR011059">
    <property type="entry name" value="Metal-dep_hydrolase_composite"/>
</dbReference>
<dbReference type="CDD" id="cd01299">
    <property type="entry name" value="Met_dep_hydrolase_A"/>
    <property type="match status" value="1"/>
</dbReference>
<protein>
    <submittedName>
        <fullName evidence="2">Amidohydrolase family protein</fullName>
    </submittedName>
</protein>
<dbReference type="InterPro" id="IPR006680">
    <property type="entry name" value="Amidohydro-rel"/>
</dbReference>